<feature type="compositionally biased region" description="Low complexity" evidence="1">
    <location>
        <begin position="154"/>
        <end position="175"/>
    </location>
</feature>
<feature type="region of interest" description="Disordered" evidence="1">
    <location>
        <begin position="415"/>
        <end position="436"/>
    </location>
</feature>
<proteinExistence type="predicted"/>
<reference evidence="2 3" key="1">
    <citation type="submission" date="2020-03" db="EMBL/GenBank/DDBJ databases">
        <title>Draft Genome Sequence of Cudoniella acicularis.</title>
        <authorList>
            <person name="Buettner E."/>
            <person name="Kellner H."/>
        </authorList>
    </citation>
    <scope>NUCLEOTIDE SEQUENCE [LARGE SCALE GENOMIC DNA]</scope>
    <source>
        <strain evidence="2 3">DSM 108380</strain>
    </source>
</reference>
<evidence type="ECO:0000256" key="1">
    <source>
        <dbReference type="SAM" id="MobiDB-lite"/>
    </source>
</evidence>
<dbReference type="EMBL" id="JAAMPI010001588">
    <property type="protein sequence ID" value="KAF4624666.1"/>
    <property type="molecule type" value="Genomic_DNA"/>
</dbReference>
<keyword evidence="3" id="KW-1185">Reference proteome</keyword>
<feature type="region of interest" description="Disordered" evidence="1">
    <location>
        <begin position="1000"/>
        <end position="1055"/>
    </location>
</feature>
<evidence type="ECO:0000313" key="2">
    <source>
        <dbReference type="EMBL" id="KAF4624666.1"/>
    </source>
</evidence>
<feature type="region of interest" description="Disordered" evidence="1">
    <location>
        <begin position="231"/>
        <end position="265"/>
    </location>
</feature>
<dbReference type="AlphaFoldDB" id="A0A8H4R9Q7"/>
<evidence type="ECO:0008006" key="4">
    <source>
        <dbReference type="Google" id="ProtNLM"/>
    </source>
</evidence>
<sequence>MEAHNGRSLQGLYAEGQPPIYCSPAHGPEDIICEGSDTEQSAEDVRKKRLRYENQARRCARGQLPIILSAGLRGPFDRDSGWANPWRYRAPETPSWWQPGSEDMLFTRANVMQRAAAHGLEHLSPAEALAWCKRAAKREVESAASNAHKEVIMGSSGSSSEGELELPLSPETESSNQSHQTSAKRIPNDQDKSSSPADLWDETHEVIARGVKRAADSRWLKGSYVSKRARWDGPAVSTPTPLHNPSRERDQRLGQTSRPLGGAVPGYHKPTMLSAAVDLQTPEAITTHRSQIQDRTFPGRETAPGPLISGLPPTQKFSALEAQQQTPYLEDSSTLKHEQGDVYNFNQIFRETTVESQKQASVVRSENIDHSETNIEMGQSKGTLHIKPKAHLGTPAWDICSPGMQSMSTVSNKLPRLSRGSRISASERETPAVSDDHSFVTQVAPSSRNVEEFQFKKKRPRVRQSISTYPVAAPAPPVDLKSTTLTKTSSLDNRAKIPSDLESKDHGYIVEEAASSHTTSVEKRPTLVGNAPFDVGRDIVNEDVGNFAANGTSNGHFAPKSPVHNLTTTQGHAKTAVRPEPSQAADMPVVSSLACASQSLPVHPEHPQDLQLQTFHSIKVSRELMLEYSSTQSNNTTSPRSVRAVRALPPSQVCTDNLEINDVEQKGIGTIIDHGDEQRPNSIETPQGSIVIEEVGGICSQPKTSVNIGCTRTKDNAPLGEFPGFEDKNIDVQKDNKHPNLERGSCTLPQSPNQKLVLGASSLPISLNNRTGTTTAASQAAEPGEQTPWAVVDIRPMTGTISNTEHLITAVDLNYDQNLLAKGRASSESASEVDDLCWQRLECSSTSKIDHLKSFKDIRTPPSATKKDHYTEGFPSTQLLFDAALNNPWTSNSKKAESSSRISTKRVSFGKLPTQYEELDFENNIVSKRPHSPPPPKDIVSLGEDIPDDSPVFTRFKSHFKAAQHFKQLVPNEDDHLIKSSPPVGAMAEAFIAADREVSIEQERQRTSSNSTSRHLKPRSDNATWCDSPRRDKSGTNSPEISFSKSNNGNDHLGDLDMDDILEEVQGFFEDWSVDAELKKARELKTAKEMESNSSKRRRLFGIV</sequence>
<feature type="region of interest" description="Disordered" evidence="1">
    <location>
        <begin position="143"/>
        <end position="201"/>
    </location>
</feature>
<accession>A0A8H4R9Q7</accession>
<organism evidence="2 3">
    <name type="scientific">Cudoniella acicularis</name>
    <dbReference type="NCBI Taxonomy" id="354080"/>
    <lineage>
        <taxon>Eukaryota</taxon>
        <taxon>Fungi</taxon>
        <taxon>Dikarya</taxon>
        <taxon>Ascomycota</taxon>
        <taxon>Pezizomycotina</taxon>
        <taxon>Leotiomycetes</taxon>
        <taxon>Helotiales</taxon>
        <taxon>Tricladiaceae</taxon>
        <taxon>Cudoniella</taxon>
    </lineage>
</organism>
<gene>
    <name evidence="2" type="ORF">G7Y89_g13502</name>
</gene>
<dbReference type="OrthoDB" id="5419922at2759"/>
<feature type="compositionally biased region" description="Basic and acidic residues" evidence="1">
    <location>
        <begin position="425"/>
        <end position="436"/>
    </location>
</feature>
<name>A0A8H4R9Q7_9HELO</name>
<dbReference type="Proteomes" id="UP000566819">
    <property type="component" value="Unassembled WGS sequence"/>
</dbReference>
<evidence type="ECO:0000313" key="3">
    <source>
        <dbReference type="Proteomes" id="UP000566819"/>
    </source>
</evidence>
<feature type="compositionally biased region" description="Polar residues" evidence="1">
    <location>
        <begin position="1035"/>
        <end position="1050"/>
    </location>
</feature>
<protein>
    <recommendedName>
        <fullName evidence="4">Protamine P1</fullName>
    </recommendedName>
</protein>
<comment type="caution">
    <text evidence="2">The sequence shown here is derived from an EMBL/GenBank/DDBJ whole genome shotgun (WGS) entry which is preliminary data.</text>
</comment>